<evidence type="ECO:0000313" key="4">
    <source>
        <dbReference type="Proteomes" id="UP000298327"/>
    </source>
</evidence>
<dbReference type="InterPro" id="IPR045340">
    <property type="entry name" value="DUF6533"/>
</dbReference>
<evidence type="ECO:0000259" key="2">
    <source>
        <dbReference type="Pfam" id="PF20151"/>
    </source>
</evidence>
<gene>
    <name evidence="3" type="ORF">EVG20_g5397</name>
</gene>
<name>A0A4Y9YT11_9AGAM</name>
<keyword evidence="1" id="KW-0812">Transmembrane</keyword>
<feature type="transmembrane region" description="Helical" evidence="1">
    <location>
        <begin position="119"/>
        <end position="137"/>
    </location>
</feature>
<dbReference type="EMBL" id="SEOQ01000317">
    <property type="protein sequence ID" value="TFY65696.1"/>
    <property type="molecule type" value="Genomic_DNA"/>
</dbReference>
<feature type="transmembrane region" description="Helical" evidence="1">
    <location>
        <begin position="86"/>
        <end position="107"/>
    </location>
</feature>
<dbReference type="AlphaFoldDB" id="A0A4Y9YT11"/>
<sequence length="237" mass="25999">MDLGINEMIAALDQVKFATYLDLAASTLLIYDHLITLPNEENIIWGSRWTIAKVVFILDRYSAFVSVGLCVYADLVSNISTATCHALYIVNAWTLVLGFTVSEAILVIRTYAIWEEKKIVGCGLVVLLVAATVAMGVNTQKFMESLEFVSISKTLPHPEGCFATYSDQIYIYCAIVVAYESIILCLTLIKGIQYFKAVGASSRLITSLYRDGEGSGFPAHILLVLRQSDSSGTRGSE</sequence>
<reference evidence="3 4" key="1">
    <citation type="submission" date="2019-02" db="EMBL/GenBank/DDBJ databases">
        <title>Genome sequencing of the rare red list fungi Dentipellis fragilis.</title>
        <authorList>
            <person name="Buettner E."/>
            <person name="Kellner H."/>
        </authorList>
    </citation>
    <scope>NUCLEOTIDE SEQUENCE [LARGE SCALE GENOMIC DNA]</scope>
    <source>
        <strain evidence="3 4">DSM 105465</strain>
    </source>
</reference>
<proteinExistence type="predicted"/>
<feature type="domain" description="DUF6533" evidence="2">
    <location>
        <begin position="20"/>
        <end position="64"/>
    </location>
</feature>
<accession>A0A4Y9YT11</accession>
<dbReference type="Proteomes" id="UP000298327">
    <property type="component" value="Unassembled WGS sequence"/>
</dbReference>
<keyword evidence="1" id="KW-0472">Membrane</keyword>
<evidence type="ECO:0000313" key="3">
    <source>
        <dbReference type="EMBL" id="TFY65696.1"/>
    </source>
</evidence>
<feature type="transmembrane region" description="Helical" evidence="1">
    <location>
        <begin position="61"/>
        <end position="80"/>
    </location>
</feature>
<feature type="transmembrane region" description="Helical" evidence="1">
    <location>
        <begin position="169"/>
        <end position="189"/>
    </location>
</feature>
<dbReference type="OrthoDB" id="2958007at2759"/>
<evidence type="ECO:0000256" key="1">
    <source>
        <dbReference type="SAM" id="Phobius"/>
    </source>
</evidence>
<dbReference type="Pfam" id="PF20151">
    <property type="entry name" value="DUF6533"/>
    <property type="match status" value="1"/>
</dbReference>
<organism evidence="3 4">
    <name type="scientific">Dentipellis fragilis</name>
    <dbReference type="NCBI Taxonomy" id="205917"/>
    <lineage>
        <taxon>Eukaryota</taxon>
        <taxon>Fungi</taxon>
        <taxon>Dikarya</taxon>
        <taxon>Basidiomycota</taxon>
        <taxon>Agaricomycotina</taxon>
        <taxon>Agaricomycetes</taxon>
        <taxon>Russulales</taxon>
        <taxon>Hericiaceae</taxon>
        <taxon>Dentipellis</taxon>
    </lineage>
</organism>
<protein>
    <recommendedName>
        <fullName evidence="2">DUF6533 domain-containing protein</fullName>
    </recommendedName>
</protein>
<keyword evidence="1" id="KW-1133">Transmembrane helix</keyword>
<comment type="caution">
    <text evidence="3">The sequence shown here is derived from an EMBL/GenBank/DDBJ whole genome shotgun (WGS) entry which is preliminary data.</text>
</comment>
<keyword evidence="4" id="KW-1185">Reference proteome</keyword>